<dbReference type="Pfam" id="PF03050">
    <property type="entry name" value="DDE_Tnp_IS66"/>
    <property type="match status" value="1"/>
</dbReference>
<protein>
    <submittedName>
        <fullName evidence="3">IS66 C-terminal element</fullName>
    </submittedName>
</protein>
<reference evidence="3 4" key="1">
    <citation type="submission" date="2016-10" db="EMBL/GenBank/DDBJ databases">
        <authorList>
            <person name="de Groot N.N."/>
        </authorList>
    </citation>
    <scope>NUCLEOTIDE SEQUENCE [LARGE SCALE GENOMIC DNA]</scope>
    <source>
        <strain evidence="3 4">R-24608</strain>
    </source>
</reference>
<dbReference type="AlphaFoldDB" id="A0A1I7KBX2"/>
<sequence>MLAQRSQVAHGGATARALDYSLKRWQALTRFIDDGRLPIDNNWIENQIRPIAIAHKNWLFAGSLLAGQRAATIMSLIQSAKLNGHDPHAYLRDMLQRLPTHKVSQIGELLPHRWVPAVS</sequence>
<evidence type="ECO:0000259" key="1">
    <source>
        <dbReference type="Pfam" id="PF03050"/>
    </source>
</evidence>
<accession>A0A1I7KBX2</accession>
<keyword evidence="4" id="KW-1185">Reference proteome</keyword>
<dbReference type="InterPro" id="IPR004291">
    <property type="entry name" value="Transposase_IS66_central"/>
</dbReference>
<dbReference type="EMBL" id="FPBX01000045">
    <property type="protein sequence ID" value="SFU94952.1"/>
    <property type="molecule type" value="Genomic_DNA"/>
</dbReference>
<feature type="domain" description="Transposase IS66 C-terminal" evidence="2">
    <location>
        <begin position="75"/>
        <end position="112"/>
    </location>
</feature>
<dbReference type="PANTHER" id="PTHR33678">
    <property type="entry name" value="BLL1576 PROTEIN"/>
    <property type="match status" value="1"/>
</dbReference>
<evidence type="ECO:0000259" key="2">
    <source>
        <dbReference type="Pfam" id="PF13817"/>
    </source>
</evidence>
<dbReference type="InterPro" id="IPR039552">
    <property type="entry name" value="IS66_C"/>
</dbReference>
<dbReference type="InterPro" id="IPR052344">
    <property type="entry name" value="Transposase-related"/>
</dbReference>
<dbReference type="PANTHER" id="PTHR33678:SF1">
    <property type="entry name" value="BLL1576 PROTEIN"/>
    <property type="match status" value="1"/>
</dbReference>
<dbReference type="Pfam" id="PF13817">
    <property type="entry name" value="DDE_Tnp_IS66_C"/>
    <property type="match status" value="1"/>
</dbReference>
<dbReference type="Proteomes" id="UP000183656">
    <property type="component" value="Unassembled WGS sequence"/>
</dbReference>
<organism evidence="3 4">
    <name type="scientific">Paenacidovorax caeni</name>
    <dbReference type="NCBI Taxonomy" id="343013"/>
    <lineage>
        <taxon>Bacteria</taxon>
        <taxon>Pseudomonadati</taxon>
        <taxon>Pseudomonadota</taxon>
        <taxon>Betaproteobacteria</taxon>
        <taxon>Burkholderiales</taxon>
        <taxon>Comamonadaceae</taxon>
        <taxon>Paenacidovorax</taxon>
    </lineage>
</organism>
<feature type="domain" description="Transposase IS66 central" evidence="1">
    <location>
        <begin position="3"/>
        <end position="68"/>
    </location>
</feature>
<gene>
    <name evidence="3" type="ORF">SAMN04489707_104510</name>
</gene>
<name>A0A1I7KBX2_9BURK</name>
<evidence type="ECO:0000313" key="4">
    <source>
        <dbReference type="Proteomes" id="UP000183656"/>
    </source>
</evidence>
<dbReference type="STRING" id="343013.SAMN04489707_104510"/>
<proteinExistence type="predicted"/>
<evidence type="ECO:0000313" key="3">
    <source>
        <dbReference type="EMBL" id="SFU94952.1"/>
    </source>
</evidence>